<comment type="similarity">
    <text evidence="2">Belongs to the alpha-ketoglutarate dehydrogenase family.</text>
</comment>
<dbReference type="GO" id="GO:0005739">
    <property type="term" value="C:mitochondrion"/>
    <property type="evidence" value="ECO:0007669"/>
    <property type="project" value="TreeGrafter"/>
</dbReference>
<keyword evidence="3" id="KW-0560">Oxidoreductase</keyword>
<comment type="caution">
    <text evidence="7">The sequence shown here is derived from an EMBL/GenBank/DDBJ whole genome shotgun (WGS) entry which is preliminary data.</text>
</comment>
<evidence type="ECO:0000256" key="1">
    <source>
        <dbReference type="ARBA" id="ARBA00001964"/>
    </source>
</evidence>
<dbReference type="InterPro" id="IPR042179">
    <property type="entry name" value="KGD_C_sf"/>
</dbReference>
<feature type="domain" description="2-oxoglutarate dehydrogenase E1 component/KDG C-terminal" evidence="6">
    <location>
        <begin position="126"/>
        <end position="189"/>
    </location>
</feature>
<reference evidence="7" key="1">
    <citation type="submission" date="2023-03" db="EMBL/GenBank/DDBJ databases">
        <authorList>
            <person name="Steffen K."/>
            <person name="Cardenas P."/>
        </authorList>
    </citation>
    <scope>NUCLEOTIDE SEQUENCE</scope>
</reference>
<gene>
    <name evidence="7" type="ORF">GBAR_LOCUS10662</name>
</gene>
<dbReference type="Pfam" id="PF16870">
    <property type="entry name" value="OxoGdeHyase_C"/>
    <property type="match status" value="1"/>
</dbReference>
<dbReference type="Gene3D" id="3.40.50.11610">
    <property type="entry name" value="Multifunctional 2-oxoglutarate metabolism enzyme, C-terminal domain"/>
    <property type="match status" value="1"/>
</dbReference>
<dbReference type="Pfam" id="PF02779">
    <property type="entry name" value="Transket_pyr"/>
    <property type="match status" value="1"/>
</dbReference>
<dbReference type="GO" id="GO:0004591">
    <property type="term" value="F:oxoglutarate dehydrogenase (succinyl-transferring) activity"/>
    <property type="evidence" value="ECO:0007669"/>
    <property type="project" value="TreeGrafter"/>
</dbReference>
<sequence length="236" mass="27111">MHKPSTNLPRPQCIIDQFISSGQEKWVRQSGLVMLLPHGYEGMGPEHSSARLERFLQLCSDDADCQPDIDNPAFEYDQLYSCNMQVINCTTPSNYFHALRRQVKKPFRKPLIVMTPKSLLRHPEAKSKFSYFDEGTHFLRLIPDSTAREGEGVKRIVFCSGKVYYELAKQRELAGLQESVAISRVEQVHIIITSRRMQGIFSERERACNDCICTSHPNLFTTFTLEPRRLERGTAL</sequence>
<dbReference type="Proteomes" id="UP001174909">
    <property type="component" value="Unassembled WGS sequence"/>
</dbReference>
<protein>
    <submittedName>
        <fullName evidence="7">2-oxoglutarate dehydrogenase, mitochondrial</fullName>
    </submittedName>
</protein>
<dbReference type="Gene3D" id="3.40.50.12470">
    <property type="match status" value="1"/>
</dbReference>
<dbReference type="PANTHER" id="PTHR23152:SF4">
    <property type="entry name" value="2-OXOADIPATE DEHYDROGENASE COMPLEX COMPONENT E1"/>
    <property type="match status" value="1"/>
</dbReference>
<evidence type="ECO:0000256" key="3">
    <source>
        <dbReference type="ARBA" id="ARBA00023002"/>
    </source>
</evidence>
<dbReference type="InterPro" id="IPR029061">
    <property type="entry name" value="THDP-binding"/>
</dbReference>
<dbReference type="GO" id="GO:0030976">
    <property type="term" value="F:thiamine pyrophosphate binding"/>
    <property type="evidence" value="ECO:0007669"/>
    <property type="project" value="InterPro"/>
</dbReference>
<keyword evidence="8" id="KW-1185">Reference proteome</keyword>
<dbReference type="InterPro" id="IPR005475">
    <property type="entry name" value="Transketolase-like_Pyr-bd"/>
</dbReference>
<evidence type="ECO:0000256" key="4">
    <source>
        <dbReference type="ARBA" id="ARBA00023052"/>
    </source>
</evidence>
<dbReference type="SUPFAM" id="SSF52518">
    <property type="entry name" value="Thiamin diphosphate-binding fold (THDP-binding)"/>
    <property type="match status" value="1"/>
</dbReference>
<dbReference type="GO" id="GO:0045252">
    <property type="term" value="C:oxoglutarate dehydrogenase complex"/>
    <property type="evidence" value="ECO:0007669"/>
    <property type="project" value="TreeGrafter"/>
</dbReference>
<feature type="domain" description="Transketolase-like pyrimidine-binding" evidence="5">
    <location>
        <begin position="14"/>
        <end position="121"/>
    </location>
</feature>
<keyword evidence="4" id="KW-0786">Thiamine pyrophosphate</keyword>
<evidence type="ECO:0000313" key="7">
    <source>
        <dbReference type="EMBL" id="CAI8017578.1"/>
    </source>
</evidence>
<dbReference type="InterPro" id="IPR031717">
    <property type="entry name" value="ODO-1/KGD_C"/>
</dbReference>
<evidence type="ECO:0000259" key="6">
    <source>
        <dbReference type="Pfam" id="PF16870"/>
    </source>
</evidence>
<dbReference type="PANTHER" id="PTHR23152">
    <property type="entry name" value="2-OXOGLUTARATE DEHYDROGENASE"/>
    <property type="match status" value="1"/>
</dbReference>
<name>A0AA35RTS1_GEOBA</name>
<evidence type="ECO:0000259" key="5">
    <source>
        <dbReference type="Pfam" id="PF02779"/>
    </source>
</evidence>
<evidence type="ECO:0000313" key="8">
    <source>
        <dbReference type="Proteomes" id="UP001174909"/>
    </source>
</evidence>
<proteinExistence type="inferred from homology"/>
<dbReference type="InterPro" id="IPR011603">
    <property type="entry name" value="2oxoglutarate_DH_E1"/>
</dbReference>
<comment type="cofactor">
    <cofactor evidence="1">
        <name>thiamine diphosphate</name>
        <dbReference type="ChEBI" id="CHEBI:58937"/>
    </cofactor>
</comment>
<dbReference type="GO" id="GO:0006099">
    <property type="term" value="P:tricarboxylic acid cycle"/>
    <property type="evidence" value="ECO:0007669"/>
    <property type="project" value="TreeGrafter"/>
</dbReference>
<dbReference type="AlphaFoldDB" id="A0AA35RTS1"/>
<dbReference type="EMBL" id="CASHTH010001645">
    <property type="protein sequence ID" value="CAI8017578.1"/>
    <property type="molecule type" value="Genomic_DNA"/>
</dbReference>
<organism evidence="7 8">
    <name type="scientific">Geodia barretti</name>
    <name type="common">Barrett's horny sponge</name>
    <dbReference type="NCBI Taxonomy" id="519541"/>
    <lineage>
        <taxon>Eukaryota</taxon>
        <taxon>Metazoa</taxon>
        <taxon>Porifera</taxon>
        <taxon>Demospongiae</taxon>
        <taxon>Heteroscleromorpha</taxon>
        <taxon>Tetractinellida</taxon>
        <taxon>Astrophorina</taxon>
        <taxon>Geodiidae</taxon>
        <taxon>Geodia</taxon>
    </lineage>
</organism>
<evidence type="ECO:0000256" key="2">
    <source>
        <dbReference type="ARBA" id="ARBA00006936"/>
    </source>
</evidence>
<accession>A0AA35RTS1</accession>